<feature type="domain" description="Thiolase C-terminal" evidence="1">
    <location>
        <begin position="279"/>
        <end position="374"/>
    </location>
</feature>
<evidence type="ECO:0000313" key="3">
    <source>
        <dbReference type="Proteomes" id="UP001518990"/>
    </source>
</evidence>
<dbReference type="Pfam" id="PF22691">
    <property type="entry name" value="Thiolase_C_1"/>
    <property type="match status" value="1"/>
</dbReference>
<protein>
    <recommendedName>
        <fullName evidence="1">Thiolase C-terminal domain-containing protein</fullName>
    </recommendedName>
</protein>
<dbReference type="RefSeq" id="WP_207450426.1">
    <property type="nucleotide sequence ID" value="NZ_JACTNF010000034.1"/>
</dbReference>
<dbReference type="SUPFAM" id="SSF53901">
    <property type="entry name" value="Thiolase-like"/>
    <property type="match status" value="2"/>
</dbReference>
<proteinExistence type="predicted"/>
<dbReference type="CDD" id="cd00829">
    <property type="entry name" value="SCP-x_thiolase"/>
    <property type="match status" value="1"/>
</dbReference>
<name>A0ABS3KIU5_9PROT</name>
<reference evidence="2 3" key="1">
    <citation type="submission" date="2020-09" db="EMBL/GenBank/DDBJ databases">
        <title>Roseomonas.</title>
        <authorList>
            <person name="Zhu W."/>
        </authorList>
    </citation>
    <scope>NUCLEOTIDE SEQUENCE [LARGE SCALE GENOMIC DNA]</scope>
    <source>
        <strain evidence="2 3">1311</strain>
    </source>
</reference>
<sequence length="389" mass="41350">MQLSGKVAIVGIGQSEFGRFLPASQLGLGAKALKEALADANLQRKDINGLALHMGWPLGADYDRMAEVYGLEVDYVHQGWTHGRFVTSTLQHAAMAVACGMADVVACITAVSFTREASILGGPGDPEGMREQGATHGENPVYGLTSPAVGAALAMQRYMARYGATSAELAAVPVAFRNHARLNPAALMKQPLTLEAHQASRMIVDPLHLFDCSLVTDGAAVVILASAERARDMGKPPVYIAGAQGLRSGRSEFIFAPPGLGINQQPTASETPRERDLAVYRAADIGRDAIQGFYTYDAFSPLVLFALERFGFCGPGEAAGWVQGGRIELGGALPVNTSGGLLSEAHVCGWNSICEMVRQLRGEAGDRQIPDAEILQWGTCWGDSVILKR</sequence>
<evidence type="ECO:0000313" key="2">
    <source>
        <dbReference type="EMBL" id="MBO1076895.1"/>
    </source>
</evidence>
<dbReference type="PIRSF" id="PIRSF000429">
    <property type="entry name" value="Ac-CoA_Ac_transf"/>
    <property type="match status" value="1"/>
</dbReference>
<organism evidence="2 3">
    <name type="scientific">Roseomonas marmotae</name>
    <dbReference type="NCBI Taxonomy" id="2768161"/>
    <lineage>
        <taxon>Bacteria</taxon>
        <taxon>Pseudomonadati</taxon>
        <taxon>Pseudomonadota</taxon>
        <taxon>Alphaproteobacteria</taxon>
        <taxon>Acetobacterales</taxon>
        <taxon>Roseomonadaceae</taxon>
        <taxon>Roseomonas</taxon>
    </lineage>
</organism>
<comment type="caution">
    <text evidence="2">The sequence shown here is derived from an EMBL/GenBank/DDBJ whole genome shotgun (WGS) entry which is preliminary data.</text>
</comment>
<dbReference type="PANTHER" id="PTHR42870">
    <property type="entry name" value="ACETYL-COA C-ACETYLTRANSFERASE"/>
    <property type="match status" value="1"/>
</dbReference>
<dbReference type="Gene3D" id="3.40.47.10">
    <property type="match status" value="1"/>
</dbReference>
<dbReference type="EMBL" id="JACTNF010000034">
    <property type="protein sequence ID" value="MBO1076895.1"/>
    <property type="molecule type" value="Genomic_DNA"/>
</dbReference>
<gene>
    <name evidence="2" type="ORF">IAI60_19965</name>
</gene>
<dbReference type="PANTHER" id="PTHR42870:SF1">
    <property type="entry name" value="NON-SPECIFIC LIPID-TRANSFER PROTEIN-LIKE 2"/>
    <property type="match status" value="1"/>
</dbReference>
<dbReference type="InterPro" id="IPR055140">
    <property type="entry name" value="Thiolase_C_2"/>
</dbReference>
<accession>A0ABS3KIU5</accession>
<dbReference type="Proteomes" id="UP001518990">
    <property type="component" value="Unassembled WGS sequence"/>
</dbReference>
<dbReference type="InterPro" id="IPR002155">
    <property type="entry name" value="Thiolase"/>
</dbReference>
<keyword evidence="3" id="KW-1185">Reference proteome</keyword>
<evidence type="ECO:0000259" key="1">
    <source>
        <dbReference type="Pfam" id="PF22691"/>
    </source>
</evidence>
<dbReference type="InterPro" id="IPR016039">
    <property type="entry name" value="Thiolase-like"/>
</dbReference>